<feature type="transmembrane region" description="Helical" evidence="6">
    <location>
        <begin position="661"/>
        <end position="679"/>
    </location>
</feature>
<gene>
    <name evidence="7" type="ORF">GL50803_0092739</name>
</gene>
<feature type="compositionally biased region" description="Basic and acidic residues" evidence="5">
    <location>
        <begin position="533"/>
        <end position="547"/>
    </location>
</feature>
<dbReference type="PANTHER" id="PTHR18934">
    <property type="entry name" value="ATP-DEPENDENT RNA HELICASE"/>
    <property type="match status" value="1"/>
</dbReference>
<dbReference type="SMART" id="SM00490">
    <property type="entry name" value="HELICc"/>
    <property type="match status" value="1"/>
</dbReference>
<evidence type="ECO:0000256" key="3">
    <source>
        <dbReference type="ARBA" id="ARBA00022806"/>
    </source>
</evidence>
<name>A8BBY3_GIAIC</name>
<keyword evidence="6" id="KW-1133">Transmembrane helix</keyword>
<dbReference type="FunFam" id="3.40.50.300:FF:004205">
    <property type="entry name" value="ATP-dependent helicase hrpA"/>
    <property type="match status" value="1"/>
</dbReference>
<dbReference type="InterPro" id="IPR003593">
    <property type="entry name" value="AAA+_ATPase"/>
</dbReference>
<dbReference type="EMBL" id="AACB03000001">
    <property type="protein sequence ID" value="KAE8305212.1"/>
    <property type="molecule type" value="Genomic_DNA"/>
</dbReference>
<dbReference type="SMART" id="SM00382">
    <property type="entry name" value="AAA"/>
    <property type="match status" value="1"/>
</dbReference>
<accession>A8BBY3</accession>
<dbReference type="PROSITE" id="PS51194">
    <property type="entry name" value="HELICASE_CTER"/>
    <property type="match status" value="1"/>
</dbReference>
<dbReference type="CDD" id="cd17917">
    <property type="entry name" value="DEXHc_RHA-like"/>
    <property type="match status" value="1"/>
</dbReference>
<dbReference type="Gene3D" id="3.40.50.300">
    <property type="entry name" value="P-loop containing nucleotide triphosphate hydrolases"/>
    <property type="match status" value="2"/>
</dbReference>
<dbReference type="Pfam" id="PF00271">
    <property type="entry name" value="Helicase_C"/>
    <property type="match status" value="1"/>
</dbReference>
<dbReference type="STRING" id="184922.A8BBY3"/>
<dbReference type="PROSITE" id="PS51192">
    <property type="entry name" value="HELICASE_ATP_BIND_1"/>
    <property type="match status" value="1"/>
</dbReference>
<protein>
    <submittedName>
        <fullName evidence="7">ATP-dependent RNA helicase A</fullName>
    </submittedName>
</protein>
<dbReference type="GeneID" id="5701004"/>
<dbReference type="InterPro" id="IPR027417">
    <property type="entry name" value="P-loop_NTPase"/>
</dbReference>
<keyword evidence="8" id="KW-1185">Reference proteome</keyword>
<evidence type="ECO:0000313" key="8">
    <source>
        <dbReference type="Proteomes" id="UP000001548"/>
    </source>
</evidence>
<dbReference type="InterPro" id="IPR014001">
    <property type="entry name" value="Helicase_ATP-bd"/>
</dbReference>
<organism evidence="7 8">
    <name type="scientific">Giardia intestinalis (strain ATCC 50803 / WB clone C6)</name>
    <name type="common">Giardia lamblia</name>
    <dbReference type="NCBI Taxonomy" id="184922"/>
    <lineage>
        <taxon>Eukaryota</taxon>
        <taxon>Metamonada</taxon>
        <taxon>Diplomonadida</taxon>
        <taxon>Hexamitidae</taxon>
        <taxon>Giardiinae</taxon>
        <taxon>Giardia</taxon>
    </lineage>
</organism>
<feature type="transmembrane region" description="Helical" evidence="6">
    <location>
        <begin position="618"/>
        <end position="640"/>
    </location>
</feature>
<dbReference type="GO" id="GO:0016787">
    <property type="term" value="F:hydrolase activity"/>
    <property type="evidence" value="ECO:0007669"/>
    <property type="project" value="UniProtKB-KW"/>
</dbReference>
<evidence type="ECO:0000256" key="2">
    <source>
        <dbReference type="ARBA" id="ARBA00022801"/>
    </source>
</evidence>
<sequence>MAPKSKKQIEIHIQPRGQARNKQRSAAVPNTTASTRLADVSLSSSFKLDTSWIPEFLSVLRSSSTVLVTGPTGCGKSTQVPIAIRYAFPDSRILLVQPRRLPTERLAHYIASLLGTTIGEDVGFFMGRCNISDNRTQLLIATAGAAFNRIVSRPDEFDFIILDEIHEESPQIEQLKAICKIAQQRYNFKLVLMSATKDPLVLRTIFPNFYHFAIAGTRFDAQQGNFPVKEFYADMGDKGKRKAGHHNNLKITAIIRDAQSSAIFNHRPYLKAAASILLNILINWGGGDIIVFLPGIVAITDFITIFDNIATAWARNRNINKHAYNILVVHSVCSEEYKLDSLAAMNKSQAVPNILLATNLCETSLTLPTLYYVIDTGLTRQFTLHSGRKKLVTTLTSIESMIQRKGRVGRVRPGEYHSVIPMDAFQYLSPCYARETELDSLPYLVLLSFLGATDLEDEEESSGSILSSLINELLLTSNRFTVMDIFYILRSLLASSLVIQYDTTISNRKDHPIQLTHEYFAQYYRCSADNSNADEKPEDHSEDREQSSIEPEEQSSNMPIDEPTENAQDELKTDEAQGTNVLPPDTVAMIKNSKHYGVSERAILPLIMKYSLDKALGYYWHFMLGLPYTGMAVFSFNAINHSIFISDLEMRLSKSKLKDSVTSRALLLLTAIICPSFFVEFHDKVSFYSHLMPKDIPLEDYDQENFNDLTAITLFRTNPSMYTLDGCSDGAASAIILALWRERFPVPTEHPTPEEARWCLVRCLSPYSLRQLELEIISCRSKLAKVGLLSEPSSHEQLLIETIYPLSNTELVSALQSYGYCYNETEESQNCQNSNSNSNSNSKSCWKKCAEDKGCIASTLSVILREVERYDKAYFKLCALADILTAMDKPGSEIAAYFDMRHKAIFPPMLKKLNSVLEKLLKKSIYLKYFSKNYVPQHFFFNEFTEKYGVTDKVTVNLAGYSTISANSCKVSARAIAVNLGNINNIIRRPWESIYNYCPYDSSVSLDLVASKHTTDFQSLTFDQTGSLIYYLSIPSGSLVAGMPSIGCQTKIANGAYLHNGPLTTFLLYVIINDYVDCIFYQSKKDSGAFVFELCRFDQHFYRLYLDTTEKQDTFCSIFIAISLVLEKYIAALCVFNETGERKSPAGKHKYLIGLDLVKQLSDIFGREIQLNDHTKRFLEDLDNSANASPILCFSRAVLEFINMPLNDDTPYIPGMLGLIDLIDLDEYKLLSTIRTFEYQKGTGSIMNV</sequence>
<evidence type="ECO:0000256" key="4">
    <source>
        <dbReference type="ARBA" id="ARBA00022840"/>
    </source>
</evidence>
<dbReference type="SMART" id="SM00487">
    <property type="entry name" value="DEXDc"/>
    <property type="match status" value="1"/>
</dbReference>
<dbReference type="KEGG" id="gla:GL50803_0092739"/>
<evidence type="ECO:0000313" key="7">
    <source>
        <dbReference type="EMBL" id="KAE8305212.1"/>
    </source>
</evidence>
<keyword evidence="2" id="KW-0378">Hydrolase</keyword>
<dbReference type="GO" id="GO:0003723">
    <property type="term" value="F:RNA binding"/>
    <property type="evidence" value="ECO:0000318"/>
    <property type="project" value="GO_Central"/>
</dbReference>
<dbReference type="VEuPathDB" id="GiardiaDB:GL50803_92739"/>
<dbReference type="OMA" id="FMGRCNI"/>
<dbReference type="InterPro" id="IPR001650">
    <property type="entry name" value="Helicase_C-like"/>
</dbReference>
<reference evidence="7 8" key="1">
    <citation type="journal article" date="2007" name="Science">
        <title>Genomic minimalism in the early diverging intestinal parasite Giardia lamblia.</title>
        <authorList>
            <person name="Morrison H.G."/>
            <person name="McArthur A.G."/>
            <person name="Gillin F.D."/>
            <person name="Aley S.B."/>
            <person name="Adam R.D."/>
            <person name="Olsen G.J."/>
            <person name="Best A.A."/>
            <person name="Cande W.Z."/>
            <person name="Chen F."/>
            <person name="Cipriano M.J."/>
            <person name="Davids B.J."/>
            <person name="Dawson S.C."/>
            <person name="Elmendorf H.G."/>
            <person name="Hehl A.B."/>
            <person name="Holder M.E."/>
            <person name="Huse S.M."/>
            <person name="Kim U.U."/>
            <person name="Lasek-Nesselquist E."/>
            <person name="Manning G."/>
            <person name="Nigam A."/>
            <person name="Nixon J.E."/>
            <person name="Palm D."/>
            <person name="Passamaneck N.E."/>
            <person name="Prabhu A."/>
            <person name="Reich C.I."/>
            <person name="Reiner D.S."/>
            <person name="Samuelson J."/>
            <person name="Svard S.G."/>
            <person name="Sogin M.L."/>
        </authorList>
    </citation>
    <scope>NUCLEOTIDE SEQUENCE [LARGE SCALE GENOMIC DNA]</scope>
    <source>
        <strain evidence="7 8">WB C6</strain>
    </source>
</reference>
<dbReference type="PANTHER" id="PTHR18934:SF91">
    <property type="entry name" value="PRE-MRNA-SPLICING FACTOR ATP-DEPENDENT RNA HELICASE PRP16"/>
    <property type="match status" value="1"/>
</dbReference>
<dbReference type="HOGENOM" id="CLU_265953_0_0_1"/>
<keyword evidence="3 7" id="KW-0347">Helicase</keyword>
<dbReference type="AlphaFoldDB" id="A8BBY3"/>
<proteinExistence type="predicted"/>
<dbReference type="InterPro" id="IPR011545">
    <property type="entry name" value="DEAD/DEAH_box_helicase_dom"/>
</dbReference>
<dbReference type="GO" id="GO:0005524">
    <property type="term" value="F:ATP binding"/>
    <property type="evidence" value="ECO:0007669"/>
    <property type="project" value="UniProtKB-KW"/>
</dbReference>
<evidence type="ECO:0000256" key="6">
    <source>
        <dbReference type="SAM" id="Phobius"/>
    </source>
</evidence>
<dbReference type="SUPFAM" id="SSF52540">
    <property type="entry name" value="P-loop containing nucleoside triphosphate hydrolases"/>
    <property type="match status" value="1"/>
</dbReference>
<dbReference type="FunFam" id="3.40.50.300:FF:005503">
    <property type="entry name" value="ATP-dependent RNA helicase A"/>
    <property type="match status" value="1"/>
</dbReference>
<keyword evidence="1" id="KW-0547">Nucleotide-binding</keyword>
<dbReference type="GO" id="GO:0004386">
    <property type="term" value="F:helicase activity"/>
    <property type="evidence" value="ECO:0000318"/>
    <property type="project" value="GO_Central"/>
</dbReference>
<dbReference type="Pfam" id="PF00270">
    <property type="entry name" value="DEAD"/>
    <property type="match status" value="1"/>
</dbReference>
<keyword evidence="6" id="KW-0812">Transmembrane</keyword>
<keyword evidence="4" id="KW-0067">ATP-binding</keyword>
<dbReference type="RefSeq" id="XP_001708095.1">
    <property type="nucleotide sequence ID" value="XM_001708043.1"/>
</dbReference>
<evidence type="ECO:0000256" key="5">
    <source>
        <dbReference type="SAM" id="MobiDB-lite"/>
    </source>
</evidence>
<comment type="caution">
    <text evidence="7">The sequence shown here is derived from an EMBL/GenBank/DDBJ whole genome shotgun (WGS) entry which is preliminary data.</text>
</comment>
<dbReference type="Proteomes" id="UP000001548">
    <property type="component" value="Unassembled WGS sequence"/>
</dbReference>
<keyword evidence="6" id="KW-0472">Membrane</keyword>
<evidence type="ECO:0000256" key="1">
    <source>
        <dbReference type="ARBA" id="ARBA00022741"/>
    </source>
</evidence>
<feature type="region of interest" description="Disordered" evidence="5">
    <location>
        <begin position="530"/>
        <end position="578"/>
    </location>
</feature>